<gene>
    <name evidence="2" type="ORF">Ldro_0193</name>
</gene>
<dbReference type="SUPFAM" id="SSF111331">
    <property type="entry name" value="NAD kinase/diacylglycerol kinase-like"/>
    <property type="match status" value="1"/>
</dbReference>
<feature type="domain" description="DAGKc" evidence="1">
    <location>
        <begin position="1"/>
        <end position="128"/>
    </location>
</feature>
<dbReference type="RefSeq" id="WP_058494546.1">
    <property type="nucleotide sequence ID" value="NZ_CAAAIU010000006.1"/>
</dbReference>
<evidence type="ECO:0000313" key="2">
    <source>
        <dbReference type="EMBL" id="KTC93843.1"/>
    </source>
</evidence>
<dbReference type="InterPro" id="IPR016064">
    <property type="entry name" value="NAD/diacylglycerol_kinase_sf"/>
</dbReference>
<dbReference type="InterPro" id="IPR001206">
    <property type="entry name" value="Diacylglycerol_kinase_cat_dom"/>
</dbReference>
<comment type="caution">
    <text evidence="2">The sequence shown here is derived from an EMBL/GenBank/DDBJ whole genome shotgun (WGS) entry which is preliminary data.</text>
</comment>
<proteinExistence type="predicted"/>
<organism evidence="2 3">
    <name type="scientific">Legionella drozanskii LLAP-1</name>
    <dbReference type="NCBI Taxonomy" id="1212489"/>
    <lineage>
        <taxon>Bacteria</taxon>
        <taxon>Pseudomonadati</taxon>
        <taxon>Pseudomonadota</taxon>
        <taxon>Gammaproteobacteria</taxon>
        <taxon>Legionellales</taxon>
        <taxon>Legionellaceae</taxon>
        <taxon>Legionella</taxon>
    </lineage>
</organism>
<dbReference type="Pfam" id="PF00781">
    <property type="entry name" value="DAGK_cat"/>
    <property type="match status" value="1"/>
</dbReference>
<keyword evidence="2" id="KW-0418">Kinase</keyword>
<dbReference type="PROSITE" id="PS50146">
    <property type="entry name" value="DAGK"/>
    <property type="match status" value="1"/>
</dbReference>
<protein>
    <submittedName>
        <fullName evidence="2">Diacylglycerol kinase</fullName>
    </submittedName>
</protein>
<evidence type="ECO:0000259" key="1">
    <source>
        <dbReference type="PROSITE" id="PS50146"/>
    </source>
</evidence>
<dbReference type="SMART" id="SM00046">
    <property type="entry name" value="DAGKc"/>
    <property type="match status" value="1"/>
</dbReference>
<dbReference type="Gene3D" id="2.60.200.40">
    <property type="match status" value="1"/>
</dbReference>
<dbReference type="Gene3D" id="3.40.50.10330">
    <property type="entry name" value="Probable inorganic polyphosphate/atp-NAD kinase, domain 1"/>
    <property type="match status" value="1"/>
</dbReference>
<keyword evidence="3" id="KW-1185">Reference proteome</keyword>
<accession>A0A0W0TE24</accession>
<dbReference type="Proteomes" id="UP000054736">
    <property type="component" value="Unassembled WGS sequence"/>
</dbReference>
<sequence length="287" mass="32594">MNTIAVVINNKAKNHAEYKPYLDAFEETKIPYKLYVISPKKLALTLQKCISKHKLIFVGGGDGTIRTAAQYCINTSTILGVLPLGTLNHLAKELGLPLNAKDLIESLQKNQTVTIDVGTVNGFIFLNNASVGFYPKFANKRDLYTRTYNKWLSYIPSFIHSLKKHRIISLTIKSKHLNLSLRTSFLMVSNNLYSYEFPMTLKRKSFHASLLGLYFLKHGKIRLLKIIKHLFTSDSQFEIHQSKLPIEVYFNNNKEITISLDGDTQKVKGPLLFKTLPHSLTFLSISS</sequence>
<name>A0A0W0TE24_9GAMM</name>
<dbReference type="InterPro" id="IPR017438">
    <property type="entry name" value="ATP-NAD_kinase_N"/>
</dbReference>
<dbReference type="OrthoDB" id="142078at2"/>
<keyword evidence="2" id="KW-0808">Transferase</keyword>
<evidence type="ECO:0000313" key="3">
    <source>
        <dbReference type="Proteomes" id="UP000054736"/>
    </source>
</evidence>
<reference evidence="2 3" key="1">
    <citation type="submission" date="2015-11" db="EMBL/GenBank/DDBJ databases">
        <title>Genomic analysis of 38 Legionella species identifies large and diverse effector repertoires.</title>
        <authorList>
            <person name="Burstein D."/>
            <person name="Amaro F."/>
            <person name="Zusman T."/>
            <person name="Lifshitz Z."/>
            <person name="Cohen O."/>
            <person name="Gilbert J.A."/>
            <person name="Pupko T."/>
            <person name="Shuman H.A."/>
            <person name="Segal G."/>
        </authorList>
    </citation>
    <scope>NUCLEOTIDE SEQUENCE [LARGE SCALE GENOMIC DNA]</scope>
    <source>
        <strain evidence="2 3">ATCC 700990</strain>
    </source>
</reference>
<dbReference type="GO" id="GO:0016301">
    <property type="term" value="F:kinase activity"/>
    <property type="evidence" value="ECO:0007669"/>
    <property type="project" value="UniProtKB-KW"/>
</dbReference>
<dbReference type="AlphaFoldDB" id="A0A0W0TE24"/>
<dbReference type="STRING" id="1212489.Ldro_0193"/>
<dbReference type="EMBL" id="LNXY01000001">
    <property type="protein sequence ID" value="KTC93843.1"/>
    <property type="molecule type" value="Genomic_DNA"/>
</dbReference>
<dbReference type="PATRIC" id="fig|1212489.4.peg.197"/>